<evidence type="ECO:0000313" key="3">
    <source>
        <dbReference type="EMBL" id="BCX82146.1"/>
    </source>
</evidence>
<gene>
    <name evidence="3" type="ORF">MIT9_P1731</name>
</gene>
<name>A0AAU9C9C8_9GAMM</name>
<feature type="domain" description="Glycosyltransferase subfamily 4-like N-terminal" evidence="2">
    <location>
        <begin position="71"/>
        <end position="201"/>
    </location>
</feature>
<dbReference type="GO" id="GO:0016757">
    <property type="term" value="F:glycosyltransferase activity"/>
    <property type="evidence" value="ECO:0007669"/>
    <property type="project" value="InterPro"/>
</dbReference>
<dbReference type="GO" id="GO:1901135">
    <property type="term" value="P:carbohydrate derivative metabolic process"/>
    <property type="evidence" value="ECO:0007669"/>
    <property type="project" value="UniProtKB-ARBA"/>
</dbReference>
<dbReference type="AlphaFoldDB" id="A0AAU9C9C8"/>
<evidence type="ECO:0000259" key="2">
    <source>
        <dbReference type="Pfam" id="PF13439"/>
    </source>
</evidence>
<dbReference type="InterPro" id="IPR028098">
    <property type="entry name" value="Glyco_trans_4-like_N"/>
</dbReference>
<dbReference type="KEGG" id="mcau:MIT9_P1731"/>
<reference evidence="4" key="1">
    <citation type="journal article" date="2024" name="Int. J. Syst. Evol. Microbiol.">
        <title>Methylomarinovum tepidoasis sp. nov., a moderately thermophilic methanotroph of the family Methylothermaceae isolated from a deep-sea hydrothermal field.</title>
        <authorList>
            <person name="Hirayama H."/>
            <person name="Takaki Y."/>
            <person name="Abe M."/>
            <person name="Miyazaki M."/>
            <person name="Uematsu K."/>
            <person name="Matsui Y."/>
            <person name="Takai K."/>
        </authorList>
    </citation>
    <scope>NUCLEOTIDE SEQUENCE [LARGE SCALE GENOMIC DNA]</scope>
    <source>
        <strain evidence="4">IT-9</strain>
    </source>
</reference>
<organism evidence="3 4">
    <name type="scientific">Methylomarinovum caldicuralii</name>
    <dbReference type="NCBI Taxonomy" id="438856"/>
    <lineage>
        <taxon>Bacteria</taxon>
        <taxon>Pseudomonadati</taxon>
        <taxon>Pseudomonadota</taxon>
        <taxon>Gammaproteobacteria</taxon>
        <taxon>Methylococcales</taxon>
        <taxon>Methylothermaceae</taxon>
        <taxon>Methylomarinovum</taxon>
    </lineage>
</organism>
<dbReference type="EMBL" id="AP024714">
    <property type="protein sequence ID" value="BCX82146.1"/>
    <property type="molecule type" value="Genomic_DNA"/>
</dbReference>
<feature type="domain" description="Glycosyl transferase family 1" evidence="1">
    <location>
        <begin position="209"/>
        <end position="380"/>
    </location>
</feature>
<dbReference type="Gene3D" id="3.40.50.2000">
    <property type="entry name" value="Glycogen Phosphorylase B"/>
    <property type="match status" value="2"/>
</dbReference>
<dbReference type="PANTHER" id="PTHR12526:SF613">
    <property type="entry name" value="PHOSPHATIDYL-MYO-INOSITOL MANNOSYLTRANSFERASE"/>
    <property type="match status" value="1"/>
</dbReference>
<dbReference type="SUPFAM" id="SSF53756">
    <property type="entry name" value="UDP-Glycosyltransferase/glycogen phosphorylase"/>
    <property type="match status" value="1"/>
</dbReference>
<dbReference type="InterPro" id="IPR001296">
    <property type="entry name" value="Glyco_trans_1"/>
</dbReference>
<dbReference type="Pfam" id="PF13439">
    <property type="entry name" value="Glyco_transf_4"/>
    <property type="match status" value="1"/>
</dbReference>
<dbReference type="Proteomes" id="UP001321825">
    <property type="component" value="Chromosome"/>
</dbReference>
<dbReference type="PANTHER" id="PTHR12526">
    <property type="entry name" value="GLYCOSYLTRANSFERASE"/>
    <property type="match status" value="1"/>
</dbReference>
<sequence>MADPRILVLSSLFPSSARPQAGLFISERMFRVARQLPLTVVSPQPWFPLQGLVRRLRPHFRPLPPTQLERQDGIEVHYPRFFSVPGFFKGYDGHWMARGCQALLDRLKESQGFDLIDAHFAYPDGYAAVRLGRRYGVPVTITLRGTEVPLSRDPVRRERILAALAGADQVFSVSESLKRHVVSLGAEAGKITVVGNGVDTEVFHPVPQHEARQKLGIAADAKVLVTVGALVPRKGQQRVLEVLPALIQRFPKLLYLIVGGPSPEGDQTAALQRQVEQLGLAEHVRFLGPLPPERLKWPLSAADVFVLATANEGWANVFLEAMACGLPVVTTDVGGNREVVCREELGIVVPFGDIAALGEAIGTALDKPWDRKRILAYARENEWDGRVEILVNAFRRLTGIR</sequence>
<evidence type="ECO:0000259" key="1">
    <source>
        <dbReference type="Pfam" id="PF00534"/>
    </source>
</evidence>
<dbReference type="Pfam" id="PF00534">
    <property type="entry name" value="Glycos_transf_1"/>
    <property type="match status" value="1"/>
</dbReference>
<accession>A0AAU9C9C8</accession>
<keyword evidence="4" id="KW-1185">Reference proteome</keyword>
<proteinExistence type="predicted"/>
<evidence type="ECO:0000313" key="4">
    <source>
        <dbReference type="Proteomes" id="UP001321825"/>
    </source>
</evidence>
<dbReference type="RefSeq" id="WP_317704556.1">
    <property type="nucleotide sequence ID" value="NZ_AP024714.1"/>
</dbReference>
<protein>
    <submittedName>
        <fullName evidence="3">Teichuronic acid biosynthesis glycosyltransferase TuaC</fullName>
    </submittedName>
</protein>